<comment type="caution">
    <text evidence="6">The sequence shown here is derived from an EMBL/GenBank/DDBJ whole genome shotgun (WGS) entry which is preliminary data.</text>
</comment>
<dbReference type="PANTHER" id="PTHR12446:SF34">
    <property type="entry name" value="PROTEIN LIN-54 HOMOLOG"/>
    <property type="match status" value="1"/>
</dbReference>
<accession>A0A8S0ZLH3</accession>
<evidence type="ECO:0000256" key="2">
    <source>
        <dbReference type="ARBA" id="ARBA00007267"/>
    </source>
</evidence>
<evidence type="ECO:0000256" key="1">
    <source>
        <dbReference type="ARBA" id="ARBA00004123"/>
    </source>
</evidence>
<sequence length="910" mass="98582">MDHNLDESLNLDSAMGSMDFDHSGVVVTQEDIALETTGHEGDIPMEFENIEEQPMLMDTGNEEIIVSDFMGEEFTLQEYATQDTTGVCETVDVNHLNILSQSESMIDLKFDPEMMTQSVAPEILPQTKYIQVKAAVAPPRTIKKEMSTASTLPRQVAIAPKPPKLTPAVSKPSFTSGKQFAIAPKPVTLVANKNASLVKKMALTGVIQGGAKTGNAVLTQIGKQLVMVPAGSGQKIKLVTSGSGMSMQYVRPNADQSQLITTKQISGSSVPKPLVGKIIVQAGQPNVSNIDPSNQPAVITKLMPSVSTAPHTRYVMQQKTVPISIGGTKVFLTSPTKQGMKFKKQIISIQSPTPKLLPATTQSATTTKKVVITANPTQNVILKTTAPPNTAQVSKEGQITQLHQISVPGKGIQYIRLITNPTPAPQKPQAAVSLPSKSFVLTDTKGNLIYMSGQNLVSDEPPPLITTGSATTPKMTSKPQKKLVRIAPVAAKPAPSVTQHPSRSSQSLLAPLSPIETIEQIEQTGDLLEERVEIEVSGIEGQEDSQSESKAALRALLGDVGGATDYQQEHHDELRAQGHLEPAMHEVEVEFERQQTPVEEDPNSMDALDSSHRSDEHPLIVIPSSYGKQAQIRVSSDNSRRINDSKDYPNMQVNIEGESLPAPYLSPKQSQAALSESDLVSGDLGLRPRKACNCTKSQCLKLYCDCFANGEFCNRCNCNNCHNNLENEELRQKAIRACLDRNPNAFRPKIGKAKSGGPDIVRRHNKGCNCKRSGCLKNYCECYEAKIACTTMCKCVGCRNVEETLERRRDAMRLRDKLADPMFRPPTVGQVKQPCSFMTSEVIEAVCQCLIAAAVSGEVEGEGEGDGDEESGPRPDADPIGDVIEEFARCLQDIISASHQSTSVKDEGQS</sequence>
<dbReference type="GO" id="GO:0005634">
    <property type="term" value="C:nucleus"/>
    <property type="evidence" value="ECO:0007669"/>
    <property type="project" value="UniProtKB-SubCell"/>
</dbReference>
<dbReference type="EMBL" id="CADEBD010000294">
    <property type="protein sequence ID" value="CAB3234239.1"/>
    <property type="molecule type" value="Genomic_DNA"/>
</dbReference>
<dbReference type="GO" id="GO:0006355">
    <property type="term" value="P:regulation of DNA-templated transcription"/>
    <property type="evidence" value="ECO:0007669"/>
    <property type="project" value="TreeGrafter"/>
</dbReference>
<evidence type="ECO:0000256" key="4">
    <source>
        <dbReference type="SAM" id="MobiDB-lite"/>
    </source>
</evidence>
<gene>
    <name evidence="6" type="ORF">APLA_LOCUS6511</name>
</gene>
<dbReference type="Pfam" id="PF03638">
    <property type="entry name" value="TCR"/>
    <property type="match status" value="2"/>
</dbReference>
<evidence type="ECO:0000313" key="6">
    <source>
        <dbReference type="EMBL" id="CAB3234239.1"/>
    </source>
</evidence>
<dbReference type="InterPro" id="IPR028307">
    <property type="entry name" value="Lin-54_fam"/>
</dbReference>
<evidence type="ECO:0000256" key="3">
    <source>
        <dbReference type="ARBA" id="ARBA00023242"/>
    </source>
</evidence>
<keyword evidence="3" id="KW-0539">Nucleus</keyword>
<dbReference type="OrthoDB" id="7423106at2759"/>
<dbReference type="InterPro" id="IPR005172">
    <property type="entry name" value="CRC"/>
</dbReference>
<proteinExistence type="inferred from homology"/>
<feature type="compositionally biased region" description="Acidic residues" evidence="4">
    <location>
        <begin position="860"/>
        <end position="870"/>
    </location>
</feature>
<name>A0A8S0ZLH3_ARCPL</name>
<dbReference type="AlphaFoldDB" id="A0A8S0ZLH3"/>
<dbReference type="PANTHER" id="PTHR12446">
    <property type="entry name" value="TESMIN/TSO1-RELATED"/>
    <property type="match status" value="1"/>
</dbReference>
<organism evidence="6 7">
    <name type="scientific">Arctia plantaginis</name>
    <name type="common">Wood tiger moth</name>
    <name type="synonym">Phalaena plantaginis</name>
    <dbReference type="NCBI Taxonomy" id="874455"/>
    <lineage>
        <taxon>Eukaryota</taxon>
        <taxon>Metazoa</taxon>
        <taxon>Ecdysozoa</taxon>
        <taxon>Arthropoda</taxon>
        <taxon>Hexapoda</taxon>
        <taxon>Insecta</taxon>
        <taxon>Pterygota</taxon>
        <taxon>Neoptera</taxon>
        <taxon>Endopterygota</taxon>
        <taxon>Lepidoptera</taxon>
        <taxon>Glossata</taxon>
        <taxon>Ditrysia</taxon>
        <taxon>Noctuoidea</taxon>
        <taxon>Erebidae</taxon>
        <taxon>Arctiinae</taxon>
        <taxon>Arctia</taxon>
    </lineage>
</organism>
<comment type="subcellular location">
    <subcellularLocation>
        <location evidence="1">Nucleus</location>
    </subcellularLocation>
</comment>
<dbReference type="PROSITE" id="PS51634">
    <property type="entry name" value="CRC"/>
    <property type="match status" value="1"/>
</dbReference>
<protein>
    <recommendedName>
        <fullName evidence="5">CRC domain-containing protein</fullName>
    </recommendedName>
</protein>
<feature type="region of interest" description="Disordered" evidence="4">
    <location>
        <begin position="860"/>
        <end position="880"/>
    </location>
</feature>
<dbReference type="InterPro" id="IPR033467">
    <property type="entry name" value="Tesmin/TSO1-like_CXC"/>
</dbReference>
<dbReference type="SMART" id="SM01114">
    <property type="entry name" value="CXC"/>
    <property type="match status" value="2"/>
</dbReference>
<feature type="domain" description="CRC" evidence="5">
    <location>
        <begin position="688"/>
        <end position="803"/>
    </location>
</feature>
<evidence type="ECO:0000313" key="7">
    <source>
        <dbReference type="Proteomes" id="UP000494256"/>
    </source>
</evidence>
<dbReference type="Proteomes" id="UP000494256">
    <property type="component" value="Unassembled WGS sequence"/>
</dbReference>
<comment type="similarity">
    <text evidence="2">Belongs to the lin-54 family.</text>
</comment>
<evidence type="ECO:0000259" key="5">
    <source>
        <dbReference type="PROSITE" id="PS51634"/>
    </source>
</evidence>
<reference evidence="6 7" key="1">
    <citation type="submission" date="2020-04" db="EMBL/GenBank/DDBJ databases">
        <authorList>
            <person name="Wallbank WR R."/>
            <person name="Pardo Diaz C."/>
            <person name="Kozak K."/>
            <person name="Martin S."/>
            <person name="Jiggins C."/>
            <person name="Moest M."/>
            <person name="Warren A I."/>
            <person name="Byers J.R.P. K."/>
            <person name="Montejo-Kovacevich G."/>
            <person name="Yen C E."/>
        </authorList>
    </citation>
    <scope>NUCLEOTIDE SEQUENCE [LARGE SCALE GENOMIC DNA]</scope>
</reference>